<dbReference type="RefSeq" id="WP_153532606.1">
    <property type="nucleotide sequence ID" value="NZ_WEGH01000002.1"/>
</dbReference>
<dbReference type="AlphaFoldDB" id="A0A7K0BUI3"/>
<evidence type="ECO:0000313" key="2">
    <source>
        <dbReference type="Proteomes" id="UP000487268"/>
    </source>
</evidence>
<dbReference type="Proteomes" id="UP000487268">
    <property type="component" value="Unassembled WGS sequence"/>
</dbReference>
<evidence type="ECO:0008006" key="3">
    <source>
        <dbReference type="Google" id="ProtNLM"/>
    </source>
</evidence>
<keyword evidence="2" id="KW-1185">Reference proteome</keyword>
<dbReference type="InterPro" id="IPR027417">
    <property type="entry name" value="P-loop_NTPase"/>
</dbReference>
<dbReference type="SUPFAM" id="SSF52540">
    <property type="entry name" value="P-loop containing nucleoside triphosphate hydrolases"/>
    <property type="match status" value="1"/>
</dbReference>
<dbReference type="OrthoDB" id="288532at2"/>
<gene>
    <name evidence="1" type="ORF">ACRB68_23970</name>
</gene>
<sequence length="227" mass="25734">MILSHEHRFIYIRCRKTASTSIELALSRVCGPDDVITPIQNAGHEALRRSLGGRGPQNHADPDGTARFYGHMPAAEVRLLVGEKVWTSYYTWCVERNPWDKVISRYYARHRDPATRPPLSTFLESGSAHYVVNFRLYTVGSEVVTDHIARFENLGPELDRIAERLGLPRDALELPRANGEHRTDRRHHSALYSADERDFVAELFAPEISLLGYRFTDGLEPGPGNEP</sequence>
<dbReference type="EMBL" id="WEGH01000002">
    <property type="protein sequence ID" value="MQY04344.1"/>
    <property type="molecule type" value="Genomic_DNA"/>
</dbReference>
<name>A0A7K0BUI3_9ACTN</name>
<comment type="caution">
    <text evidence="1">The sequence shown here is derived from an EMBL/GenBank/DDBJ whole genome shotgun (WGS) entry which is preliminary data.</text>
</comment>
<organism evidence="1 2">
    <name type="scientific">Actinomadura macrotermitis</name>
    <dbReference type="NCBI Taxonomy" id="2585200"/>
    <lineage>
        <taxon>Bacteria</taxon>
        <taxon>Bacillati</taxon>
        <taxon>Actinomycetota</taxon>
        <taxon>Actinomycetes</taxon>
        <taxon>Streptosporangiales</taxon>
        <taxon>Thermomonosporaceae</taxon>
        <taxon>Actinomadura</taxon>
    </lineage>
</organism>
<evidence type="ECO:0000313" key="1">
    <source>
        <dbReference type="EMBL" id="MQY04344.1"/>
    </source>
</evidence>
<accession>A0A7K0BUI3</accession>
<proteinExistence type="predicted"/>
<reference evidence="1 2" key="1">
    <citation type="submission" date="2019-10" db="EMBL/GenBank/DDBJ databases">
        <title>Actinomadura rubteroloni sp. nov. and Actinomadura macrotermitis sp. nov., isolated from the gut of fungus growing-termite Macrotermes natalensis.</title>
        <authorList>
            <person name="Benndorf R."/>
            <person name="Martin K."/>
            <person name="Kuefner M."/>
            <person name="De Beer W."/>
            <person name="Kaster A.-K."/>
            <person name="Vollmers J."/>
            <person name="Poulsen M."/>
            <person name="Beemelmanns C."/>
        </authorList>
    </citation>
    <scope>NUCLEOTIDE SEQUENCE [LARGE SCALE GENOMIC DNA]</scope>
    <source>
        <strain evidence="1 2">RB68</strain>
    </source>
</reference>
<protein>
    <recommendedName>
        <fullName evidence="3">Sulfotransferase family protein</fullName>
    </recommendedName>
</protein>